<accession>A0AAD5H448</accession>
<name>A0AAD5H448_9CHLO</name>
<gene>
    <name evidence="2" type="ORF">COHA_002831</name>
</gene>
<proteinExistence type="predicted"/>
<dbReference type="EMBL" id="JADXDR010000037">
    <property type="protein sequence ID" value="KAI7843589.1"/>
    <property type="molecule type" value="Genomic_DNA"/>
</dbReference>
<dbReference type="InterPro" id="IPR027443">
    <property type="entry name" value="IPNS-like_sf"/>
</dbReference>
<dbReference type="SUPFAM" id="SSF51197">
    <property type="entry name" value="Clavaminate synthase-like"/>
    <property type="match status" value="1"/>
</dbReference>
<dbReference type="InterPro" id="IPR026992">
    <property type="entry name" value="DIOX_N"/>
</dbReference>
<evidence type="ECO:0000259" key="1">
    <source>
        <dbReference type="Pfam" id="PF14226"/>
    </source>
</evidence>
<dbReference type="InterPro" id="IPR050231">
    <property type="entry name" value="Iron_ascorbate_oxido_reductase"/>
</dbReference>
<comment type="caution">
    <text evidence="2">The sequence shown here is derived from an EMBL/GenBank/DDBJ whole genome shotgun (WGS) entry which is preliminary data.</text>
</comment>
<keyword evidence="3" id="KW-1185">Reference proteome</keyword>
<protein>
    <recommendedName>
        <fullName evidence="1">Non-haem dioxygenase N-terminal domain-containing protein</fullName>
    </recommendedName>
</protein>
<reference evidence="2" key="1">
    <citation type="submission" date="2020-11" db="EMBL/GenBank/DDBJ databases">
        <title>Chlorella ohadii genome sequencing and assembly.</title>
        <authorList>
            <person name="Murik O."/>
            <person name="Treves H."/>
            <person name="Kedem I."/>
            <person name="Shotland Y."/>
            <person name="Kaplan A."/>
        </authorList>
    </citation>
    <scope>NUCLEOTIDE SEQUENCE</scope>
    <source>
        <strain evidence="2">1</strain>
    </source>
</reference>
<dbReference type="Pfam" id="PF14226">
    <property type="entry name" value="DIOX_N"/>
    <property type="match status" value="1"/>
</dbReference>
<evidence type="ECO:0000313" key="2">
    <source>
        <dbReference type="EMBL" id="KAI7843589.1"/>
    </source>
</evidence>
<dbReference type="Proteomes" id="UP001205105">
    <property type="component" value="Unassembled WGS sequence"/>
</dbReference>
<dbReference type="Gene3D" id="2.60.120.330">
    <property type="entry name" value="B-lactam Antibiotic, Isopenicillin N Synthase, Chain"/>
    <property type="match status" value="2"/>
</dbReference>
<evidence type="ECO:0000313" key="3">
    <source>
        <dbReference type="Proteomes" id="UP001205105"/>
    </source>
</evidence>
<sequence length="366" mass="39397">MQAILPVTARTCWRPSSRPGRRPATRLHALPQRPRVSAFAADVAVAEEEAATAPAEVAPADLPPLAIPIIPAAGWLAPETNGAPPPALADALMAAATEYGMFQIVDHGVSLKLLANLRTAQRAFFSLPLAKKMAVHRTVLNPHGYFNADFLQKPLDHLEGFDFGSEALPAEGATSVSVLSAPNQWPEGEEGFRAACEAYFDECTRASFKLLAALSAGLGLAPTALHPLFEASNASPGHTSFLRLNHFPTASAKHDGVANHGHTDPGFLTILIQDSAQPHGGLQVLTNDVLRAPAHRVLSPAKQPRFSAPYHFSPARQAVIEPLPQFTSADRPPVYQPIPWELFRAQRYAGDFQGQRNRGGVHQYKV</sequence>
<feature type="domain" description="Non-haem dioxygenase N-terminal" evidence="1">
    <location>
        <begin position="67"/>
        <end position="187"/>
    </location>
</feature>
<organism evidence="2 3">
    <name type="scientific">Chlorella ohadii</name>
    <dbReference type="NCBI Taxonomy" id="2649997"/>
    <lineage>
        <taxon>Eukaryota</taxon>
        <taxon>Viridiplantae</taxon>
        <taxon>Chlorophyta</taxon>
        <taxon>core chlorophytes</taxon>
        <taxon>Trebouxiophyceae</taxon>
        <taxon>Chlorellales</taxon>
        <taxon>Chlorellaceae</taxon>
        <taxon>Chlorella clade</taxon>
        <taxon>Chlorella</taxon>
    </lineage>
</organism>
<dbReference type="AlphaFoldDB" id="A0AAD5H448"/>
<dbReference type="PANTHER" id="PTHR47990">
    <property type="entry name" value="2-OXOGLUTARATE (2OG) AND FE(II)-DEPENDENT OXYGENASE SUPERFAMILY PROTEIN-RELATED"/>
    <property type="match status" value="1"/>
</dbReference>